<feature type="transmembrane region" description="Helical" evidence="2">
    <location>
        <begin position="176"/>
        <end position="193"/>
    </location>
</feature>
<accession>A0A024UWF7</accession>
<feature type="compositionally biased region" description="Basic and acidic residues" evidence="1">
    <location>
        <begin position="1"/>
        <end position="14"/>
    </location>
</feature>
<feature type="transmembrane region" description="Helical" evidence="2">
    <location>
        <begin position="255"/>
        <end position="274"/>
    </location>
</feature>
<dbReference type="EMBL" id="KI913952">
    <property type="protein sequence ID" value="ETW10300.1"/>
    <property type="molecule type" value="Genomic_DNA"/>
</dbReference>
<feature type="transmembrane region" description="Helical" evidence="2">
    <location>
        <begin position="87"/>
        <end position="106"/>
    </location>
</feature>
<keyword evidence="2" id="KW-0472">Membrane</keyword>
<feature type="compositionally biased region" description="Low complexity" evidence="1">
    <location>
        <begin position="18"/>
        <end position="27"/>
    </location>
</feature>
<reference evidence="3" key="1">
    <citation type="submission" date="2013-12" db="EMBL/GenBank/DDBJ databases">
        <title>The Genome Sequence of Aphanomyces invadans NJM9701.</title>
        <authorList>
            <consortium name="The Broad Institute Genomics Platform"/>
            <person name="Russ C."/>
            <person name="Tyler B."/>
            <person name="van West P."/>
            <person name="Dieguez-Uribeondo J."/>
            <person name="Young S.K."/>
            <person name="Zeng Q."/>
            <person name="Gargeya S."/>
            <person name="Fitzgerald M."/>
            <person name="Abouelleil A."/>
            <person name="Alvarado L."/>
            <person name="Chapman S.B."/>
            <person name="Gainer-Dewar J."/>
            <person name="Goldberg J."/>
            <person name="Griggs A."/>
            <person name="Gujja S."/>
            <person name="Hansen M."/>
            <person name="Howarth C."/>
            <person name="Imamovic A."/>
            <person name="Ireland A."/>
            <person name="Larimer J."/>
            <person name="McCowan C."/>
            <person name="Murphy C."/>
            <person name="Pearson M."/>
            <person name="Poon T.W."/>
            <person name="Priest M."/>
            <person name="Roberts A."/>
            <person name="Saif S."/>
            <person name="Shea T."/>
            <person name="Sykes S."/>
            <person name="Wortman J."/>
            <person name="Nusbaum C."/>
            <person name="Birren B."/>
        </authorList>
    </citation>
    <scope>NUCLEOTIDE SEQUENCE [LARGE SCALE GENOMIC DNA]</scope>
    <source>
        <strain evidence="3">NJM9701</strain>
    </source>
</reference>
<sequence>MLRDNMEELRERKGNSMTTSPATTVATPTVSAQQRVHNALDWAYLNLGGEAWDCQPACWITDYVLGVQCFFSTVAVVYSSENRTDSTWYLVYFIAMGTTAVLGGLLHHMAFKAMKRFNLDPANTSKRVFGIYLQQSSVDTCLAWVWRFCLGFTTLTNFALVAAPASRYLNDQLSELTIWVAGFGYSLVGAAAFVKMQSSIMLLGFLPPMFFGSISAIATLSEGWLLELLVLLFILTGGLVQAVEASPSQKHFNHNALAHVLLSASATAMIMHFYTRTPQHVD</sequence>
<dbReference type="OrthoDB" id="70912at2759"/>
<protein>
    <recommendedName>
        <fullName evidence="4">Transmembrane protein</fullName>
    </recommendedName>
</protein>
<feature type="transmembrane region" description="Helical" evidence="2">
    <location>
        <begin position="200"/>
        <end position="218"/>
    </location>
</feature>
<dbReference type="VEuPathDB" id="FungiDB:H310_00640"/>
<dbReference type="RefSeq" id="XP_008861711.1">
    <property type="nucleotide sequence ID" value="XM_008863489.1"/>
</dbReference>
<dbReference type="AlphaFoldDB" id="A0A024UWF7"/>
<feature type="transmembrane region" description="Helical" evidence="2">
    <location>
        <begin position="144"/>
        <end position="164"/>
    </location>
</feature>
<evidence type="ECO:0000313" key="3">
    <source>
        <dbReference type="EMBL" id="ETW10300.1"/>
    </source>
</evidence>
<keyword evidence="2" id="KW-0812">Transmembrane</keyword>
<feature type="transmembrane region" description="Helical" evidence="2">
    <location>
        <begin position="224"/>
        <end position="243"/>
    </location>
</feature>
<organism evidence="3">
    <name type="scientific">Aphanomyces invadans</name>
    <dbReference type="NCBI Taxonomy" id="157072"/>
    <lineage>
        <taxon>Eukaryota</taxon>
        <taxon>Sar</taxon>
        <taxon>Stramenopiles</taxon>
        <taxon>Oomycota</taxon>
        <taxon>Saprolegniomycetes</taxon>
        <taxon>Saprolegniales</taxon>
        <taxon>Verrucalvaceae</taxon>
        <taxon>Aphanomyces</taxon>
    </lineage>
</organism>
<dbReference type="Pfam" id="PF22285">
    <property type="entry name" value="DUF6962"/>
    <property type="match status" value="1"/>
</dbReference>
<proteinExistence type="predicted"/>
<keyword evidence="2" id="KW-1133">Transmembrane helix</keyword>
<name>A0A024UWF7_9STRA</name>
<feature type="region of interest" description="Disordered" evidence="1">
    <location>
        <begin position="1"/>
        <end position="27"/>
    </location>
</feature>
<evidence type="ECO:0008006" key="4">
    <source>
        <dbReference type="Google" id="ProtNLM"/>
    </source>
</evidence>
<dbReference type="GeneID" id="20077690"/>
<evidence type="ECO:0000256" key="1">
    <source>
        <dbReference type="SAM" id="MobiDB-lite"/>
    </source>
</evidence>
<dbReference type="eggNOG" id="ENOG502RXDY">
    <property type="taxonomic scope" value="Eukaryota"/>
</dbReference>
<gene>
    <name evidence="3" type="ORF">H310_00640</name>
</gene>
<evidence type="ECO:0000256" key="2">
    <source>
        <dbReference type="SAM" id="Phobius"/>
    </source>
</evidence>
<dbReference type="InterPro" id="IPR054235">
    <property type="entry name" value="DUF6962"/>
</dbReference>